<dbReference type="SUPFAM" id="SSF49764">
    <property type="entry name" value="HSP20-like chaperones"/>
    <property type="match status" value="1"/>
</dbReference>
<evidence type="ECO:0000256" key="1">
    <source>
        <dbReference type="ARBA" id="ARBA00004162"/>
    </source>
</evidence>
<comment type="subcellular location">
    <subcellularLocation>
        <location evidence="1">Cell membrane</location>
        <topology evidence="1">Single-pass membrane protein</topology>
    </subcellularLocation>
</comment>
<protein>
    <recommendedName>
        <fullName evidence="8">SHSP domain-containing protein</fullName>
    </recommendedName>
</protein>
<organism evidence="9 10">
    <name type="scientific">Papaver somniferum</name>
    <name type="common">Opium poppy</name>
    <dbReference type="NCBI Taxonomy" id="3469"/>
    <lineage>
        <taxon>Eukaryota</taxon>
        <taxon>Viridiplantae</taxon>
        <taxon>Streptophyta</taxon>
        <taxon>Embryophyta</taxon>
        <taxon>Tracheophyta</taxon>
        <taxon>Spermatophyta</taxon>
        <taxon>Magnoliopsida</taxon>
        <taxon>Ranunculales</taxon>
        <taxon>Papaveraceae</taxon>
        <taxon>Papaveroideae</taxon>
        <taxon>Papaver</taxon>
    </lineage>
</organism>
<feature type="region of interest" description="Disordered" evidence="6">
    <location>
        <begin position="131"/>
        <end position="177"/>
    </location>
</feature>
<gene>
    <name evidence="9" type="ORF">C5167_042477</name>
</gene>
<dbReference type="GO" id="GO:0034605">
    <property type="term" value="P:cellular response to heat"/>
    <property type="evidence" value="ECO:0007669"/>
    <property type="project" value="TreeGrafter"/>
</dbReference>
<accession>A0A4Y7L6A0</accession>
<feature type="domain" description="SHSP" evidence="8">
    <location>
        <begin position="19"/>
        <end position="123"/>
    </location>
</feature>
<dbReference type="STRING" id="3469.A0A4Y7L6A0"/>
<keyword evidence="3" id="KW-0611">Plant defense</keyword>
<evidence type="ECO:0000256" key="4">
    <source>
        <dbReference type="PROSITE-ProRule" id="PRU00285"/>
    </source>
</evidence>
<proteinExistence type="inferred from homology"/>
<evidence type="ECO:0000256" key="5">
    <source>
        <dbReference type="RuleBase" id="RU003616"/>
    </source>
</evidence>
<keyword evidence="7" id="KW-0812">Transmembrane</keyword>
<evidence type="ECO:0000259" key="8">
    <source>
        <dbReference type="PROSITE" id="PS01031"/>
    </source>
</evidence>
<dbReference type="Gene3D" id="2.60.40.790">
    <property type="match status" value="1"/>
</dbReference>
<keyword evidence="7" id="KW-0472">Membrane</keyword>
<dbReference type="Pfam" id="PF00011">
    <property type="entry name" value="HSP20"/>
    <property type="match status" value="1"/>
</dbReference>
<dbReference type="PANTHER" id="PTHR43670">
    <property type="entry name" value="HEAT SHOCK PROTEIN 26"/>
    <property type="match status" value="1"/>
</dbReference>
<comment type="similarity">
    <text evidence="4 5">Belongs to the small heat shock protein (HSP20) family.</text>
</comment>
<evidence type="ECO:0000313" key="9">
    <source>
        <dbReference type="EMBL" id="RZC79901.1"/>
    </source>
</evidence>
<dbReference type="OrthoDB" id="1431247at2759"/>
<dbReference type="PANTHER" id="PTHR43670:SF130">
    <property type="entry name" value="INACTIVE PROTEIN RESTRICTED TEV MOVEMENT 2-LIKE"/>
    <property type="match status" value="1"/>
</dbReference>
<name>A0A4Y7L6A0_PAPSO</name>
<keyword evidence="2" id="KW-1003">Cell membrane</keyword>
<evidence type="ECO:0000256" key="7">
    <source>
        <dbReference type="SAM" id="Phobius"/>
    </source>
</evidence>
<sequence length="330" mass="37512">MEQMKRQRDMGERTNTRLLTYEDFQPSTDWTHDLNCHVLLVDLPGFKKEELKVQVDNSWKITISGERKVSENKYCRFKQISDVPKDSDIDKISGRFDGGLLFVIIPKKKAGEKLEESKNMNQNVKDIVKEKEKELQKEGDQKKKDDNKHEKKDEMEKIGVKEDLTAEKGETKDWRKEREVMKEKGKEVVKHLTENAKETISKTEAGLSKEGEILKEQGKEVAGNITANAKKVIGKHEGWRKEGEDVTEKGKEVMGGFMESAKGTVSKKGGWTKEREPVKEKGKEVVEVVEDFMGNAKEMISNNKVAIATAVIAFSIGVLYISHRLRSGGQ</sequence>
<keyword evidence="7" id="KW-1133">Transmembrane helix</keyword>
<dbReference type="OMA" id="MGERTNT"/>
<dbReference type="InterPro" id="IPR008978">
    <property type="entry name" value="HSP20-like_chaperone"/>
</dbReference>
<evidence type="ECO:0000313" key="10">
    <source>
        <dbReference type="Proteomes" id="UP000316621"/>
    </source>
</evidence>
<keyword evidence="10" id="KW-1185">Reference proteome</keyword>
<dbReference type="Gramene" id="RZC79901">
    <property type="protein sequence ID" value="RZC79901"/>
    <property type="gene ID" value="C5167_042477"/>
</dbReference>
<dbReference type="GO" id="GO:0006952">
    <property type="term" value="P:defense response"/>
    <property type="evidence" value="ECO:0007669"/>
    <property type="project" value="UniProtKB-KW"/>
</dbReference>
<dbReference type="AlphaFoldDB" id="A0A4Y7L6A0"/>
<dbReference type="EMBL" id="CM010724">
    <property type="protein sequence ID" value="RZC79901.1"/>
    <property type="molecule type" value="Genomic_DNA"/>
</dbReference>
<dbReference type="InterPro" id="IPR002068">
    <property type="entry name" value="A-crystallin/Hsp20_dom"/>
</dbReference>
<evidence type="ECO:0000256" key="2">
    <source>
        <dbReference type="ARBA" id="ARBA00022475"/>
    </source>
</evidence>
<evidence type="ECO:0000256" key="6">
    <source>
        <dbReference type="SAM" id="MobiDB-lite"/>
    </source>
</evidence>
<evidence type="ECO:0000256" key="3">
    <source>
        <dbReference type="ARBA" id="ARBA00022821"/>
    </source>
</evidence>
<reference evidence="9 10" key="1">
    <citation type="journal article" date="2018" name="Science">
        <title>The opium poppy genome and morphinan production.</title>
        <authorList>
            <person name="Guo L."/>
            <person name="Winzer T."/>
            <person name="Yang X."/>
            <person name="Li Y."/>
            <person name="Ning Z."/>
            <person name="He Z."/>
            <person name="Teodor R."/>
            <person name="Lu Y."/>
            <person name="Bowser T.A."/>
            <person name="Graham I.A."/>
            <person name="Ye K."/>
        </authorList>
    </citation>
    <scope>NUCLEOTIDE SEQUENCE [LARGE SCALE GENOMIC DNA]</scope>
    <source>
        <strain evidence="10">cv. HN1</strain>
        <tissue evidence="9">Leaves</tissue>
    </source>
</reference>
<dbReference type="Proteomes" id="UP000316621">
    <property type="component" value="Chromosome 10"/>
</dbReference>
<dbReference type="PROSITE" id="PS01031">
    <property type="entry name" value="SHSP"/>
    <property type="match status" value="1"/>
</dbReference>
<feature type="transmembrane region" description="Helical" evidence="7">
    <location>
        <begin position="305"/>
        <end position="323"/>
    </location>
</feature>
<dbReference type="GO" id="GO:0005886">
    <property type="term" value="C:plasma membrane"/>
    <property type="evidence" value="ECO:0007669"/>
    <property type="project" value="UniProtKB-SubCell"/>
</dbReference>